<evidence type="ECO:0000259" key="12">
    <source>
        <dbReference type="PROSITE" id="PS50109"/>
    </source>
</evidence>
<dbReference type="Gene3D" id="1.20.120.1530">
    <property type="match status" value="4"/>
</dbReference>
<keyword evidence="6" id="KW-0547">Nucleotide-binding</keyword>
<sequence length="1288" mass="138738">MVPEAIDSSSDPFLAHLVLVLSIYDLGPSPSPIPSYDGPSTWQTDNILRSLQTMARRMYTAEDTIASIKASGNWENAPGAKKDHGVGDIPQSSNPSSSDGTTASSFPSTTTHSSSGIPHSSSSPPSFPHNVTSLAADIERNVSAVEELRLLKAQISDVARVCNAVARGDLSQKITVPVQGVVMVQLKDVINGMVDKLGQFAREVTRVSQEVGTEGKLGGQALVLDVEGAWRELTGVVNKLAANLTNQVRNIARVTKAVALGDLSKQIDVDARGEILDLKNTVNGMVVRLRALAAEVIRVTLEVGSQGILGRQAHVPDVGGVWLELTHSVNRMCSSFTDQVRSIATVTTAVAKGDLTRKIEIQVEGEMATLKTTVNSMVDQLSVFASEVTRVTLEVGTQGILGGQARVEGVQGTWADLTLNVNRMASNLTDQVRSISEVTKAVALGDLSKQVQVDVQGEMLDLKMTVNSMVNQLSTLANEVTRVSLEVGTEGILGGQATVPDVQGMWKVLTDNVNLMAMNLTNQVRSIAEVTKAVASGDLTKKVEVDVRGEILDLKETVNGMTESLSVLAEEVTSVAREVGTEGRLGGQANVANVGGTWKDLTDCVNVMAANWTLQVRTIVGVTSAVARGDLTRKVTGVSVSGEILLLVNTINDMIDQLGFFASEVKKVAREVGTEGKLGVQAEVGYVQGIWQEITMSVNTMASNLTTQVRGFAQISAAAMDGDFTRFITVEASGEMDGLKTHINQMFFNLRDSIQKNTAAREAAELANRSKSEFLANMSNEIRTPMNGIIGMTALTLDSDLNRPQRESLLLVHSLARSLLLIIDDILDISKIETGRMIMEQVPFSLQQTVFGILKTLVVRAAGSNLDLIYDVDLDIPNQLIGDSLRLQQVITNLVINATKFTPSTPSNKGYVALSCRRLTLNDSSVTLEFCVSDNGIGIPKDELNLIFDPLAQVDGSTIREFGGTGLGLSVSKHLVALMGGSMWVESEVGKGSKFFFTITSQIGQLSMDVALTKMLPFGNRNILFVDTLLDRTGVVDRIQELRLKSYVIHDPLAVADKATCPHVDIIVVDSLSVTETIREYEHLRQIPIVLLAPDLPRLNLVKWCFYNGICSKVTTPVSTQDLASALIPAFESSTVSPTAATNDVTFGILLAEHNLVNQKLAVKILEKYGHTVEIAENGSLAVDAFKARVQQNRPIDIILMNVSMPVMGGIEATELIRAYETHNNLTSTPIIAIAAHSTTGDRERCCDAGMDDYITKPLRRGDLLNSITKLASERARQRGDPIPADDP</sequence>
<dbReference type="CDD" id="cd00082">
    <property type="entry name" value="HisKA"/>
    <property type="match status" value="1"/>
</dbReference>
<dbReference type="CDD" id="cd16922">
    <property type="entry name" value="HATPase_EvgS-ArcB-TorS-like"/>
    <property type="match status" value="1"/>
</dbReference>
<feature type="compositionally biased region" description="Low complexity" evidence="11">
    <location>
        <begin position="101"/>
        <end position="124"/>
    </location>
</feature>
<dbReference type="InterPro" id="IPR036097">
    <property type="entry name" value="HisK_dim/P_sf"/>
</dbReference>
<feature type="domain" description="HAMP" evidence="14">
    <location>
        <begin position="334"/>
        <end position="386"/>
    </location>
</feature>
<dbReference type="InterPro" id="IPR001789">
    <property type="entry name" value="Sig_transdc_resp-reg_receiver"/>
</dbReference>
<dbReference type="CDD" id="cd06225">
    <property type="entry name" value="HAMP"/>
    <property type="match status" value="5"/>
</dbReference>
<feature type="domain" description="HAMP" evidence="14">
    <location>
        <begin position="703"/>
        <end position="755"/>
    </location>
</feature>
<evidence type="ECO:0000259" key="13">
    <source>
        <dbReference type="PROSITE" id="PS50110"/>
    </source>
</evidence>
<dbReference type="PRINTS" id="PR00344">
    <property type="entry name" value="BCTRLSENSOR"/>
</dbReference>
<dbReference type="InterPro" id="IPR011006">
    <property type="entry name" value="CheY-like_superfamily"/>
</dbReference>
<evidence type="ECO:0000256" key="9">
    <source>
        <dbReference type="ARBA" id="ARBA00023012"/>
    </source>
</evidence>
<evidence type="ECO:0000256" key="2">
    <source>
        <dbReference type="ARBA" id="ARBA00012438"/>
    </source>
</evidence>
<feature type="domain" description="Histidine kinase" evidence="12">
    <location>
        <begin position="777"/>
        <end position="1003"/>
    </location>
</feature>
<feature type="region of interest" description="Disordered" evidence="11">
    <location>
        <begin position="73"/>
        <end position="128"/>
    </location>
</feature>
<evidence type="ECO:0000259" key="14">
    <source>
        <dbReference type="PROSITE" id="PS50885"/>
    </source>
</evidence>
<feature type="domain" description="HAMP" evidence="14">
    <location>
        <begin position="426"/>
        <end position="478"/>
    </location>
</feature>
<keyword evidence="3" id="KW-0597">Phosphoprotein</keyword>
<evidence type="ECO:0000313" key="16">
    <source>
        <dbReference type="Proteomes" id="UP000759537"/>
    </source>
</evidence>
<keyword evidence="5" id="KW-0677">Repeat</keyword>
<dbReference type="SUPFAM" id="SSF58104">
    <property type="entry name" value="Methyl-accepting chemotaxis protein (MCP) signaling domain"/>
    <property type="match status" value="2"/>
</dbReference>
<accession>A0A9P5JXC4</accession>
<evidence type="ECO:0000256" key="5">
    <source>
        <dbReference type="ARBA" id="ARBA00022737"/>
    </source>
</evidence>
<organism evidence="15 16">
    <name type="scientific">Russula ochroleuca</name>
    <dbReference type="NCBI Taxonomy" id="152965"/>
    <lineage>
        <taxon>Eukaryota</taxon>
        <taxon>Fungi</taxon>
        <taxon>Dikarya</taxon>
        <taxon>Basidiomycota</taxon>
        <taxon>Agaricomycotina</taxon>
        <taxon>Agaricomycetes</taxon>
        <taxon>Russulales</taxon>
        <taxon>Russulaceae</taxon>
        <taxon>Russula</taxon>
    </lineage>
</organism>
<dbReference type="EMBL" id="WHVB01000027">
    <property type="protein sequence ID" value="KAF8469807.1"/>
    <property type="molecule type" value="Genomic_DNA"/>
</dbReference>
<dbReference type="PANTHER" id="PTHR45339">
    <property type="entry name" value="HYBRID SIGNAL TRANSDUCTION HISTIDINE KINASE J"/>
    <property type="match status" value="1"/>
</dbReference>
<dbReference type="PROSITE" id="PS50110">
    <property type="entry name" value="RESPONSE_REGULATORY"/>
    <property type="match status" value="1"/>
</dbReference>
<comment type="caution">
    <text evidence="10">Lacks conserved residue(s) required for the propagation of feature annotation.</text>
</comment>
<keyword evidence="4" id="KW-0808">Transferase</keyword>
<dbReference type="Gene3D" id="3.40.50.2300">
    <property type="match status" value="1"/>
</dbReference>
<dbReference type="SUPFAM" id="SSF55874">
    <property type="entry name" value="ATPase domain of HSP90 chaperone/DNA topoisomerase II/histidine kinase"/>
    <property type="match status" value="1"/>
</dbReference>
<dbReference type="FunFam" id="1.10.287.130:FF:000002">
    <property type="entry name" value="Two-component osmosensing histidine kinase"/>
    <property type="match status" value="1"/>
</dbReference>
<comment type="caution">
    <text evidence="15">The sequence shown here is derived from an EMBL/GenBank/DDBJ whole genome shotgun (WGS) entry which is preliminary data.</text>
</comment>
<dbReference type="OrthoDB" id="10266508at2759"/>
<keyword evidence="9" id="KW-0902">Two-component regulatory system</keyword>
<proteinExistence type="predicted"/>
<dbReference type="SUPFAM" id="SSF47384">
    <property type="entry name" value="Homodimeric domain of signal transducing histidine kinase"/>
    <property type="match status" value="1"/>
</dbReference>
<keyword evidence="7 15" id="KW-0418">Kinase</keyword>
<dbReference type="Pfam" id="PF02518">
    <property type="entry name" value="HATPase_c"/>
    <property type="match status" value="1"/>
</dbReference>
<reference evidence="15" key="2">
    <citation type="journal article" date="2020" name="Nat. Commun.">
        <title>Large-scale genome sequencing of mycorrhizal fungi provides insights into the early evolution of symbiotic traits.</title>
        <authorList>
            <person name="Miyauchi S."/>
            <person name="Kiss E."/>
            <person name="Kuo A."/>
            <person name="Drula E."/>
            <person name="Kohler A."/>
            <person name="Sanchez-Garcia M."/>
            <person name="Morin E."/>
            <person name="Andreopoulos B."/>
            <person name="Barry K.W."/>
            <person name="Bonito G."/>
            <person name="Buee M."/>
            <person name="Carver A."/>
            <person name="Chen C."/>
            <person name="Cichocki N."/>
            <person name="Clum A."/>
            <person name="Culley D."/>
            <person name="Crous P.W."/>
            <person name="Fauchery L."/>
            <person name="Girlanda M."/>
            <person name="Hayes R.D."/>
            <person name="Keri Z."/>
            <person name="LaButti K."/>
            <person name="Lipzen A."/>
            <person name="Lombard V."/>
            <person name="Magnuson J."/>
            <person name="Maillard F."/>
            <person name="Murat C."/>
            <person name="Nolan M."/>
            <person name="Ohm R.A."/>
            <person name="Pangilinan J."/>
            <person name="Pereira M.F."/>
            <person name="Perotto S."/>
            <person name="Peter M."/>
            <person name="Pfister S."/>
            <person name="Riley R."/>
            <person name="Sitrit Y."/>
            <person name="Stielow J.B."/>
            <person name="Szollosi G."/>
            <person name="Zifcakova L."/>
            <person name="Stursova M."/>
            <person name="Spatafora J.W."/>
            <person name="Tedersoo L."/>
            <person name="Vaario L.M."/>
            <person name="Yamada A."/>
            <person name="Yan M."/>
            <person name="Wang P."/>
            <person name="Xu J."/>
            <person name="Bruns T."/>
            <person name="Baldrian P."/>
            <person name="Vilgalys R."/>
            <person name="Dunand C."/>
            <person name="Henrissat B."/>
            <person name="Grigoriev I.V."/>
            <person name="Hibbett D."/>
            <person name="Nagy L.G."/>
            <person name="Martin F.M."/>
        </authorList>
    </citation>
    <scope>NUCLEOTIDE SEQUENCE</scope>
    <source>
        <strain evidence="15">Prilba</strain>
    </source>
</reference>
<evidence type="ECO:0000256" key="4">
    <source>
        <dbReference type="ARBA" id="ARBA00022679"/>
    </source>
</evidence>
<dbReference type="CDD" id="cd17546">
    <property type="entry name" value="REC_hyHK_CKI1_RcsC-like"/>
    <property type="match status" value="1"/>
</dbReference>
<evidence type="ECO:0000256" key="7">
    <source>
        <dbReference type="ARBA" id="ARBA00022777"/>
    </source>
</evidence>
<dbReference type="SMART" id="SM00387">
    <property type="entry name" value="HATPase_c"/>
    <property type="match status" value="1"/>
</dbReference>
<evidence type="ECO:0000256" key="3">
    <source>
        <dbReference type="ARBA" id="ARBA00022553"/>
    </source>
</evidence>
<feature type="domain" description="HAMP" evidence="14">
    <location>
        <begin position="518"/>
        <end position="570"/>
    </location>
</feature>
<dbReference type="InterPro" id="IPR004358">
    <property type="entry name" value="Sig_transdc_His_kin-like_C"/>
</dbReference>
<dbReference type="GO" id="GO:0005524">
    <property type="term" value="F:ATP binding"/>
    <property type="evidence" value="ECO:0007669"/>
    <property type="project" value="UniProtKB-KW"/>
</dbReference>
<dbReference type="PANTHER" id="PTHR45339:SF1">
    <property type="entry name" value="HYBRID SIGNAL TRANSDUCTION HISTIDINE KINASE J"/>
    <property type="match status" value="1"/>
</dbReference>
<dbReference type="FunFam" id="1.20.120.1530:FF:000003">
    <property type="entry name" value="Atypical/HisK protein kinase"/>
    <property type="match status" value="1"/>
</dbReference>
<dbReference type="FunFam" id="1.20.120.1530:FF:000002">
    <property type="entry name" value="Two-component osmosensing histidine kinase"/>
    <property type="match status" value="2"/>
</dbReference>
<dbReference type="Proteomes" id="UP000759537">
    <property type="component" value="Unassembled WGS sequence"/>
</dbReference>
<dbReference type="SMART" id="SM00448">
    <property type="entry name" value="REC"/>
    <property type="match status" value="1"/>
</dbReference>
<dbReference type="PROSITE" id="PS50109">
    <property type="entry name" value="HIS_KIN"/>
    <property type="match status" value="1"/>
</dbReference>
<dbReference type="Gene3D" id="3.30.565.10">
    <property type="entry name" value="Histidine kinase-like ATPase, C-terminal domain"/>
    <property type="match status" value="1"/>
</dbReference>
<dbReference type="SMART" id="SM00304">
    <property type="entry name" value="HAMP"/>
    <property type="match status" value="7"/>
</dbReference>
<dbReference type="GO" id="GO:0016020">
    <property type="term" value="C:membrane"/>
    <property type="evidence" value="ECO:0007669"/>
    <property type="project" value="InterPro"/>
</dbReference>
<reference evidence="15" key="1">
    <citation type="submission" date="2019-10" db="EMBL/GenBank/DDBJ databases">
        <authorList>
            <consortium name="DOE Joint Genome Institute"/>
            <person name="Kuo A."/>
            <person name="Miyauchi S."/>
            <person name="Kiss E."/>
            <person name="Drula E."/>
            <person name="Kohler A."/>
            <person name="Sanchez-Garcia M."/>
            <person name="Andreopoulos B."/>
            <person name="Barry K.W."/>
            <person name="Bonito G."/>
            <person name="Buee M."/>
            <person name="Carver A."/>
            <person name="Chen C."/>
            <person name="Cichocki N."/>
            <person name="Clum A."/>
            <person name="Culley D."/>
            <person name="Crous P.W."/>
            <person name="Fauchery L."/>
            <person name="Girlanda M."/>
            <person name="Hayes R."/>
            <person name="Keri Z."/>
            <person name="LaButti K."/>
            <person name="Lipzen A."/>
            <person name="Lombard V."/>
            <person name="Magnuson J."/>
            <person name="Maillard F."/>
            <person name="Morin E."/>
            <person name="Murat C."/>
            <person name="Nolan M."/>
            <person name="Ohm R."/>
            <person name="Pangilinan J."/>
            <person name="Pereira M."/>
            <person name="Perotto S."/>
            <person name="Peter M."/>
            <person name="Riley R."/>
            <person name="Sitrit Y."/>
            <person name="Stielow B."/>
            <person name="Szollosi G."/>
            <person name="Zifcakova L."/>
            <person name="Stursova M."/>
            <person name="Spatafora J.W."/>
            <person name="Tedersoo L."/>
            <person name="Vaario L.-M."/>
            <person name="Yamada A."/>
            <person name="Yan M."/>
            <person name="Wang P."/>
            <person name="Xu J."/>
            <person name="Bruns T."/>
            <person name="Baldrian P."/>
            <person name="Vilgalys R."/>
            <person name="Henrissat B."/>
            <person name="Grigoriev I.V."/>
            <person name="Hibbett D."/>
            <person name="Nagy L.G."/>
            <person name="Martin F.M."/>
        </authorList>
    </citation>
    <scope>NUCLEOTIDE SEQUENCE</scope>
    <source>
        <strain evidence="15">Prilba</strain>
    </source>
</reference>
<dbReference type="GO" id="GO:0000155">
    <property type="term" value="F:phosphorelay sensor kinase activity"/>
    <property type="evidence" value="ECO:0007669"/>
    <property type="project" value="InterPro"/>
</dbReference>
<dbReference type="PROSITE" id="PS50885">
    <property type="entry name" value="HAMP"/>
    <property type="match status" value="7"/>
</dbReference>
<evidence type="ECO:0000256" key="10">
    <source>
        <dbReference type="PROSITE-ProRule" id="PRU00169"/>
    </source>
</evidence>
<keyword evidence="16" id="KW-1185">Reference proteome</keyword>
<dbReference type="InterPro" id="IPR003661">
    <property type="entry name" value="HisK_dim/P_dom"/>
</dbReference>
<dbReference type="Pfam" id="PF00512">
    <property type="entry name" value="HisKA"/>
    <property type="match status" value="1"/>
</dbReference>
<dbReference type="InterPro" id="IPR036890">
    <property type="entry name" value="HATPase_C_sf"/>
</dbReference>
<evidence type="ECO:0000256" key="1">
    <source>
        <dbReference type="ARBA" id="ARBA00000085"/>
    </source>
</evidence>
<evidence type="ECO:0000256" key="6">
    <source>
        <dbReference type="ARBA" id="ARBA00022741"/>
    </source>
</evidence>
<evidence type="ECO:0000256" key="8">
    <source>
        <dbReference type="ARBA" id="ARBA00022840"/>
    </source>
</evidence>
<dbReference type="SUPFAM" id="SSF52172">
    <property type="entry name" value="CheY-like"/>
    <property type="match status" value="1"/>
</dbReference>
<feature type="domain" description="HAMP" evidence="14">
    <location>
        <begin position="149"/>
        <end position="202"/>
    </location>
</feature>
<feature type="domain" description="HAMP" evidence="14">
    <location>
        <begin position="242"/>
        <end position="294"/>
    </location>
</feature>
<comment type="catalytic activity">
    <reaction evidence="1">
        <text>ATP + protein L-histidine = ADP + protein N-phospho-L-histidine.</text>
        <dbReference type="EC" id="2.7.13.3"/>
    </reaction>
</comment>
<dbReference type="FunFam" id="3.30.565.10:FF:000010">
    <property type="entry name" value="Sensor histidine kinase RcsC"/>
    <property type="match status" value="1"/>
</dbReference>
<keyword evidence="8" id="KW-0067">ATP-binding</keyword>
<dbReference type="InterPro" id="IPR003594">
    <property type="entry name" value="HATPase_dom"/>
</dbReference>
<dbReference type="Pfam" id="PF18947">
    <property type="entry name" value="HAMP_2"/>
    <property type="match status" value="1"/>
</dbReference>
<gene>
    <name evidence="15" type="ORF">DFH94DRAFT_217963</name>
</gene>
<protein>
    <recommendedName>
        <fullName evidence="2">histidine kinase</fullName>
        <ecNumber evidence="2">2.7.13.3</ecNumber>
    </recommendedName>
</protein>
<feature type="domain" description="HAMP" evidence="14">
    <location>
        <begin position="610"/>
        <end position="663"/>
    </location>
</feature>
<name>A0A9P5JXC4_9AGAM</name>
<dbReference type="EC" id="2.7.13.3" evidence="2"/>
<dbReference type="Pfam" id="PF00672">
    <property type="entry name" value="HAMP"/>
    <property type="match status" value="4"/>
</dbReference>
<feature type="compositionally biased region" description="Polar residues" evidence="11">
    <location>
        <begin position="90"/>
        <end position="100"/>
    </location>
</feature>
<dbReference type="GO" id="GO:0071474">
    <property type="term" value="P:cellular hyperosmotic response"/>
    <property type="evidence" value="ECO:0007669"/>
    <property type="project" value="TreeGrafter"/>
</dbReference>
<evidence type="ECO:0000313" key="15">
    <source>
        <dbReference type="EMBL" id="KAF8469807.1"/>
    </source>
</evidence>
<feature type="domain" description="Response regulatory" evidence="13">
    <location>
        <begin position="1148"/>
        <end position="1272"/>
    </location>
</feature>
<dbReference type="Gene3D" id="1.10.287.130">
    <property type="match status" value="1"/>
</dbReference>
<dbReference type="InterPro" id="IPR005467">
    <property type="entry name" value="His_kinase_dom"/>
</dbReference>
<dbReference type="SMART" id="SM00388">
    <property type="entry name" value="HisKA"/>
    <property type="match status" value="1"/>
</dbReference>
<evidence type="ECO:0000256" key="11">
    <source>
        <dbReference type="SAM" id="MobiDB-lite"/>
    </source>
</evidence>
<dbReference type="Pfam" id="PF00072">
    <property type="entry name" value="Response_reg"/>
    <property type="match status" value="1"/>
</dbReference>
<dbReference type="InterPro" id="IPR003660">
    <property type="entry name" value="HAMP_dom"/>
</dbReference>
<dbReference type="Gene3D" id="1.10.8.500">
    <property type="entry name" value="HAMP domain in histidine kinase"/>
    <property type="match status" value="1"/>
</dbReference>